<dbReference type="GO" id="GO:0006183">
    <property type="term" value="P:GTP biosynthetic process"/>
    <property type="evidence" value="ECO:0007669"/>
    <property type="project" value="TreeGrafter"/>
</dbReference>
<protein>
    <recommendedName>
        <fullName evidence="1">IMP dehydrogenase/GMP reductase domain-containing protein</fullName>
    </recommendedName>
</protein>
<dbReference type="Gene3D" id="3.20.20.70">
    <property type="entry name" value="Aldolase class I"/>
    <property type="match status" value="1"/>
</dbReference>
<dbReference type="AlphaFoldDB" id="X1QGI4"/>
<feature type="non-terminal residue" evidence="2">
    <location>
        <position position="1"/>
    </location>
</feature>
<gene>
    <name evidence="2" type="ORF">S06H3_66463</name>
</gene>
<evidence type="ECO:0000313" key="2">
    <source>
        <dbReference type="EMBL" id="GAI67582.1"/>
    </source>
</evidence>
<dbReference type="PANTHER" id="PTHR11911">
    <property type="entry name" value="INOSINE-5-MONOPHOSPHATE DEHYDROGENASE RELATED"/>
    <property type="match status" value="1"/>
</dbReference>
<comment type="caution">
    <text evidence="2">The sequence shown here is derived from an EMBL/GenBank/DDBJ whole genome shotgun (WGS) entry which is preliminary data.</text>
</comment>
<dbReference type="PANTHER" id="PTHR11911:SF85">
    <property type="entry name" value="INOSINE-5'-MONOPHOSPHATE DEHYDROGENASE"/>
    <property type="match status" value="1"/>
</dbReference>
<dbReference type="EMBL" id="BARV01045307">
    <property type="protein sequence ID" value="GAI67582.1"/>
    <property type="molecule type" value="Genomic_DNA"/>
</dbReference>
<evidence type="ECO:0000259" key="1">
    <source>
        <dbReference type="Pfam" id="PF00478"/>
    </source>
</evidence>
<dbReference type="InterPro" id="IPR013785">
    <property type="entry name" value="Aldolase_TIM"/>
</dbReference>
<dbReference type="InterPro" id="IPR001093">
    <property type="entry name" value="IMP_DH_GMPRt"/>
</dbReference>
<sequence>HFKISGRYVPIITDGGMRTGGDICKALASGADAVMIGSAFARAKEVPGKGYHRGMATSE</sequence>
<feature type="non-terminal residue" evidence="2">
    <location>
        <position position="59"/>
    </location>
</feature>
<name>X1QGI4_9ZZZZ</name>
<organism evidence="2">
    <name type="scientific">marine sediment metagenome</name>
    <dbReference type="NCBI Taxonomy" id="412755"/>
    <lineage>
        <taxon>unclassified sequences</taxon>
        <taxon>metagenomes</taxon>
        <taxon>ecological metagenomes</taxon>
    </lineage>
</organism>
<proteinExistence type="predicted"/>
<dbReference type="SUPFAM" id="SSF51412">
    <property type="entry name" value="Inosine monophosphate dehydrogenase (IMPDH)"/>
    <property type="match status" value="1"/>
</dbReference>
<dbReference type="Pfam" id="PF00478">
    <property type="entry name" value="IMPDH"/>
    <property type="match status" value="1"/>
</dbReference>
<reference evidence="2" key="1">
    <citation type="journal article" date="2014" name="Front. Microbiol.">
        <title>High frequency of phylogenetically diverse reductive dehalogenase-homologous genes in deep subseafloor sedimentary metagenomes.</title>
        <authorList>
            <person name="Kawai M."/>
            <person name="Futagami T."/>
            <person name="Toyoda A."/>
            <person name="Takaki Y."/>
            <person name="Nishi S."/>
            <person name="Hori S."/>
            <person name="Arai W."/>
            <person name="Tsubouchi T."/>
            <person name="Morono Y."/>
            <person name="Uchiyama I."/>
            <person name="Ito T."/>
            <person name="Fujiyama A."/>
            <person name="Inagaki F."/>
            <person name="Takami H."/>
        </authorList>
    </citation>
    <scope>NUCLEOTIDE SEQUENCE</scope>
    <source>
        <strain evidence="2">Expedition CK06-06</strain>
    </source>
</reference>
<accession>X1QGI4</accession>
<dbReference type="GO" id="GO:0003938">
    <property type="term" value="F:IMP dehydrogenase activity"/>
    <property type="evidence" value="ECO:0007669"/>
    <property type="project" value="InterPro"/>
</dbReference>
<feature type="domain" description="IMP dehydrogenase/GMP reductase" evidence="1">
    <location>
        <begin position="7"/>
        <end position="50"/>
    </location>
</feature>
<dbReference type="InterPro" id="IPR005990">
    <property type="entry name" value="IMP_DH"/>
</dbReference>